<evidence type="ECO:0000313" key="8">
    <source>
        <dbReference type="EMBL" id="EAU55775.1"/>
    </source>
</evidence>
<keyword evidence="2 6" id="KW-0489">Methyltransferase</keyword>
<dbReference type="InterPro" id="IPR012340">
    <property type="entry name" value="NA-bd_OB-fold"/>
</dbReference>
<dbReference type="InterPro" id="IPR029063">
    <property type="entry name" value="SAM-dependent_MTases_sf"/>
</dbReference>
<evidence type="ECO:0000256" key="5">
    <source>
        <dbReference type="ARBA" id="ARBA00023014"/>
    </source>
</evidence>
<evidence type="ECO:0000256" key="2">
    <source>
        <dbReference type="ARBA" id="ARBA00022603"/>
    </source>
</evidence>
<keyword evidence="1" id="KW-0408">Iron</keyword>
<protein>
    <submittedName>
        <fullName evidence="8">23S rRNA (Uracil-5-)-methyltransferase</fullName>
    </submittedName>
</protein>
<keyword evidence="1" id="KW-0004">4Fe-4S</keyword>
<dbReference type="HOGENOM" id="CLU_014689_8_2_0"/>
<evidence type="ECO:0000256" key="6">
    <source>
        <dbReference type="PROSITE-ProRule" id="PRU01024"/>
    </source>
</evidence>
<dbReference type="CDD" id="cd02440">
    <property type="entry name" value="AdoMet_MTases"/>
    <property type="match status" value="1"/>
</dbReference>
<accession>Q0F1X5</accession>
<keyword evidence="4 6" id="KW-0949">S-adenosyl-L-methionine</keyword>
<feature type="binding site" evidence="6">
    <location>
        <position position="346"/>
    </location>
    <ligand>
        <name>S-adenosyl-L-methionine</name>
        <dbReference type="ChEBI" id="CHEBI:59789"/>
    </ligand>
</feature>
<dbReference type="InterPro" id="IPR002792">
    <property type="entry name" value="TRAM_dom"/>
</dbReference>
<feature type="binding site" evidence="6">
    <location>
        <position position="279"/>
    </location>
    <ligand>
        <name>S-adenosyl-L-methionine</name>
        <dbReference type="ChEBI" id="CHEBI:59789"/>
    </ligand>
</feature>
<proteinExistence type="inferred from homology"/>
<dbReference type="SUPFAM" id="SSF53335">
    <property type="entry name" value="S-adenosyl-L-methionine-dependent methyltransferases"/>
    <property type="match status" value="1"/>
</dbReference>
<keyword evidence="5" id="KW-0411">Iron-sulfur</keyword>
<dbReference type="PANTHER" id="PTHR11061:SF49">
    <property type="entry name" value="23S RRNA (URACIL(1939)-C(5))-METHYLTRANSFERASE RLMD"/>
    <property type="match status" value="1"/>
</dbReference>
<evidence type="ECO:0000256" key="1">
    <source>
        <dbReference type="ARBA" id="ARBA00022485"/>
    </source>
</evidence>
<organism evidence="8 9">
    <name type="scientific">Mariprofundus ferrooxydans PV-1</name>
    <dbReference type="NCBI Taxonomy" id="314345"/>
    <lineage>
        <taxon>Bacteria</taxon>
        <taxon>Pseudomonadati</taxon>
        <taxon>Pseudomonadota</taxon>
        <taxon>Candidatius Mariprofundia</taxon>
        <taxon>Mariprofundales</taxon>
        <taxon>Mariprofundaceae</taxon>
        <taxon>Mariprofundus</taxon>
    </lineage>
</organism>
<comment type="caution">
    <text evidence="8">The sequence shown here is derived from an EMBL/GenBank/DDBJ whole genome shotgun (WGS) entry which is preliminary data.</text>
</comment>
<keyword evidence="3 6" id="KW-0808">Transferase</keyword>
<dbReference type="PANTHER" id="PTHR11061">
    <property type="entry name" value="RNA M5U METHYLTRANSFERASE"/>
    <property type="match status" value="1"/>
</dbReference>
<reference evidence="8 9" key="1">
    <citation type="submission" date="2006-09" db="EMBL/GenBank/DDBJ databases">
        <authorList>
            <person name="Emerson D."/>
            <person name="Ferriera S."/>
            <person name="Johnson J."/>
            <person name="Kravitz S."/>
            <person name="Halpern A."/>
            <person name="Remington K."/>
            <person name="Beeson K."/>
            <person name="Tran B."/>
            <person name="Rogers Y.-H."/>
            <person name="Friedman R."/>
            <person name="Venter J.C."/>
        </authorList>
    </citation>
    <scope>NUCLEOTIDE SEQUENCE [LARGE SCALE GENOMIC DNA]</scope>
    <source>
        <strain evidence="8 9">PV-1</strain>
    </source>
</reference>
<dbReference type="PROSITE" id="PS50926">
    <property type="entry name" value="TRAM"/>
    <property type="match status" value="1"/>
</dbReference>
<evidence type="ECO:0000256" key="4">
    <source>
        <dbReference type="ARBA" id="ARBA00022691"/>
    </source>
</evidence>
<comment type="similarity">
    <text evidence="6">Belongs to the class I-like SAM-binding methyltransferase superfamily. RNA M5U methyltransferase family.</text>
</comment>
<dbReference type="GO" id="GO:0051536">
    <property type="term" value="F:iron-sulfur cluster binding"/>
    <property type="evidence" value="ECO:0007669"/>
    <property type="project" value="UniProtKB-KW"/>
</dbReference>
<sequence length="415" mass="45220">MMITGIAESILPGGETLVRTEGHTMLVANAVPGDELSVRPLQKRRGVLRGEITTVNKPGPQRVSAECPVAGECGGCALQFLAPQSHAALKSAWVHDAFRALIGVQTQWVEAETVAAASRRRVHWMVNRDEQGSFAGFYAHASHRVIRHEQCMVLTPGLQRLHSELLQHPALLSGVQGIQALELADGMHVVLEGAITEASGLPLMCADLPVQWWRRQDDVTRPLNRPVQRFHDRLPAGEQDILLAVGPDDFVQGQEAGNRKLIALIQQWAGPVRRIADLFCGIGNLSLPLAVATGAELFGAELNPASVRAAQTNAKRLGINASFVQANLFEDFNMEPYIGADLLILDPPRRGAKRICSRITHLMPKQIIMISCDPAAGARDGVMLQQQGYQLKALQALDLFAYAGHVESLSLWERA</sequence>
<keyword evidence="1" id="KW-0479">Metal-binding</keyword>
<dbReference type="Gene3D" id="2.40.50.1070">
    <property type="match status" value="1"/>
</dbReference>
<dbReference type="InterPro" id="IPR010280">
    <property type="entry name" value="U5_MeTrfase_fam"/>
</dbReference>
<dbReference type="GO" id="GO:0070041">
    <property type="term" value="F:rRNA (uridine-C5-)-methyltransferase activity"/>
    <property type="evidence" value="ECO:0007669"/>
    <property type="project" value="TreeGrafter"/>
</dbReference>
<name>Q0F1X5_9PROT</name>
<dbReference type="Pfam" id="PF05958">
    <property type="entry name" value="tRNA_U5-meth_tr"/>
    <property type="match status" value="1"/>
</dbReference>
<evidence type="ECO:0000313" key="9">
    <source>
        <dbReference type="Proteomes" id="UP000005297"/>
    </source>
</evidence>
<dbReference type="STRING" id="314344.AL013_05465"/>
<dbReference type="Gene3D" id="2.40.50.140">
    <property type="entry name" value="Nucleic acid-binding proteins"/>
    <property type="match status" value="1"/>
</dbReference>
<feature type="active site" description="Nucleophile" evidence="6">
    <location>
        <position position="372"/>
    </location>
</feature>
<evidence type="ECO:0000256" key="3">
    <source>
        <dbReference type="ARBA" id="ARBA00022679"/>
    </source>
</evidence>
<dbReference type="AlphaFoldDB" id="Q0F1X5"/>
<keyword evidence="9" id="KW-1185">Reference proteome</keyword>
<feature type="domain" description="TRAM" evidence="7">
    <location>
        <begin position="1"/>
        <end position="54"/>
    </location>
</feature>
<dbReference type="eggNOG" id="COG2265">
    <property type="taxonomic scope" value="Bacteria"/>
</dbReference>
<dbReference type="InParanoid" id="Q0F1X5"/>
<feature type="binding site" evidence="6">
    <location>
        <position position="301"/>
    </location>
    <ligand>
        <name>S-adenosyl-L-methionine</name>
        <dbReference type="ChEBI" id="CHEBI:59789"/>
    </ligand>
</feature>
<evidence type="ECO:0000259" key="7">
    <source>
        <dbReference type="PROSITE" id="PS50926"/>
    </source>
</evidence>
<dbReference type="GO" id="GO:0070475">
    <property type="term" value="P:rRNA base methylation"/>
    <property type="evidence" value="ECO:0007669"/>
    <property type="project" value="TreeGrafter"/>
</dbReference>
<dbReference type="Gene3D" id="3.40.50.150">
    <property type="entry name" value="Vaccinia Virus protein VP39"/>
    <property type="match status" value="1"/>
</dbReference>
<dbReference type="FunCoup" id="Q0F1X5">
    <property type="interactions" value="432"/>
</dbReference>
<dbReference type="Proteomes" id="UP000005297">
    <property type="component" value="Unassembled WGS sequence"/>
</dbReference>
<dbReference type="EMBL" id="AATS01000002">
    <property type="protein sequence ID" value="EAU55775.1"/>
    <property type="molecule type" value="Genomic_DNA"/>
</dbReference>
<dbReference type="PROSITE" id="PS51687">
    <property type="entry name" value="SAM_MT_RNA_M5U"/>
    <property type="match status" value="1"/>
</dbReference>
<gene>
    <name evidence="8" type="ORF">SPV1_02467</name>
</gene>
<feature type="binding site" evidence="6">
    <location>
        <position position="252"/>
    </location>
    <ligand>
        <name>S-adenosyl-L-methionine</name>
        <dbReference type="ChEBI" id="CHEBI:59789"/>
    </ligand>
</feature>